<keyword evidence="1" id="KW-0378">Hydrolase</keyword>
<dbReference type="InterPro" id="IPR003010">
    <property type="entry name" value="C-N_Hydrolase"/>
</dbReference>
<accession>A0ABW8Z8K1</accession>
<dbReference type="InterPro" id="IPR050345">
    <property type="entry name" value="Aliph_Amidase/BUP"/>
</dbReference>
<name>A0ABW8Z8K1_9BURK</name>
<protein>
    <submittedName>
        <fullName evidence="3">Nitrilase family protein</fullName>
    </submittedName>
</protein>
<reference evidence="3 4" key="1">
    <citation type="journal article" date="2024" name="Chem. Sci.">
        <title>Discovery of megapolipeptins by genome mining of a Burkholderiales bacteria collection.</title>
        <authorList>
            <person name="Paulo B.S."/>
            <person name="Recchia M.J.J."/>
            <person name="Lee S."/>
            <person name="Fergusson C.H."/>
            <person name="Romanowski S.B."/>
            <person name="Hernandez A."/>
            <person name="Krull N."/>
            <person name="Liu D.Y."/>
            <person name="Cavanagh H."/>
            <person name="Bos A."/>
            <person name="Gray C.A."/>
            <person name="Murphy B.T."/>
            <person name="Linington R.G."/>
            <person name="Eustaquio A.S."/>
        </authorList>
    </citation>
    <scope>NUCLEOTIDE SEQUENCE [LARGE SCALE GENOMIC DNA]</scope>
    <source>
        <strain evidence="3 4">RL21-008-BIB-B</strain>
    </source>
</reference>
<dbReference type="Gene3D" id="3.60.110.10">
    <property type="entry name" value="Carbon-nitrogen hydrolase"/>
    <property type="match status" value="1"/>
</dbReference>
<dbReference type="Pfam" id="PF00795">
    <property type="entry name" value="CN_hydrolase"/>
    <property type="match status" value="1"/>
</dbReference>
<feature type="domain" description="CN hydrolase" evidence="2">
    <location>
        <begin position="11"/>
        <end position="256"/>
    </location>
</feature>
<comment type="caution">
    <text evidence="3">The sequence shown here is derived from an EMBL/GenBank/DDBJ whole genome shotgun (WGS) entry which is preliminary data.</text>
</comment>
<keyword evidence="4" id="KW-1185">Reference proteome</keyword>
<evidence type="ECO:0000313" key="4">
    <source>
        <dbReference type="Proteomes" id="UP001629214"/>
    </source>
</evidence>
<evidence type="ECO:0000313" key="3">
    <source>
        <dbReference type="EMBL" id="MFL9878414.1"/>
    </source>
</evidence>
<evidence type="ECO:0000259" key="2">
    <source>
        <dbReference type="PROSITE" id="PS50263"/>
    </source>
</evidence>
<dbReference type="RefSeq" id="WP_408167341.1">
    <property type="nucleotide sequence ID" value="NZ_JAQQFR010000004.1"/>
</dbReference>
<proteinExistence type="predicted"/>
<dbReference type="PROSITE" id="PS50263">
    <property type="entry name" value="CN_HYDROLASE"/>
    <property type="match status" value="1"/>
</dbReference>
<dbReference type="InterPro" id="IPR036526">
    <property type="entry name" value="C-N_Hydrolase_sf"/>
</dbReference>
<evidence type="ECO:0000256" key="1">
    <source>
        <dbReference type="ARBA" id="ARBA00022801"/>
    </source>
</evidence>
<dbReference type="EMBL" id="JAQQFR010000004">
    <property type="protein sequence ID" value="MFL9878414.1"/>
    <property type="molecule type" value="Genomic_DNA"/>
</dbReference>
<dbReference type="SUPFAM" id="SSF56317">
    <property type="entry name" value="Carbon-nitrogen hydrolase"/>
    <property type="match status" value="1"/>
</dbReference>
<sequence>MAGHGQKIETVKIACIQMEPHIGDVSGNRAAGIWLIEAAARQGAKVIVLPELSNSGYVFNSTEEAFGLAEEVPDGASCQEWIAVAQRLGLHIVAGIAEREGGVLYNSAVMIGPDGYIGKYRKLHLWNQENIHFARGNLGVPVFDTPYGRIAVAICYDGWFPEVYRLAALQGAQLVCVPTNWVPMPSQPATRDPMAVTLTMAAAHANSLFIACADRVGVERGQEFVGRSLITDCSGWPVAGPASIAQEEIIYAEIRLADAHEQRRLNKFNQLLQDRRNDVYGSYDIADATIAAAEVLKQTFEK</sequence>
<dbReference type="CDD" id="cd07580">
    <property type="entry name" value="nitrilase_2"/>
    <property type="match status" value="1"/>
</dbReference>
<dbReference type="Proteomes" id="UP001629214">
    <property type="component" value="Unassembled WGS sequence"/>
</dbReference>
<dbReference type="PANTHER" id="PTHR43674">
    <property type="entry name" value="NITRILASE C965.09-RELATED"/>
    <property type="match status" value="1"/>
</dbReference>
<dbReference type="PANTHER" id="PTHR43674:SF2">
    <property type="entry name" value="BETA-UREIDOPROPIONASE"/>
    <property type="match status" value="1"/>
</dbReference>
<organism evidence="3 4">
    <name type="scientific">Herbaspirillum rhizosphaerae</name>
    <dbReference type="NCBI Taxonomy" id="346179"/>
    <lineage>
        <taxon>Bacteria</taxon>
        <taxon>Pseudomonadati</taxon>
        <taxon>Pseudomonadota</taxon>
        <taxon>Betaproteobacteria</taxon>
        <taxon>Burkholderiales</taxon>
        <taxon>Oxalobacteraceae</taxon>
        <taxon>Herbaspirillum</taxon>
    </lineage>
</organism>
<gene>
    <name evidence="3" type="ORF">PQR63_08480</name>
</gene>